<reference evidence="5" key="1">
    <citation type="submission" date="2012-06" db="EMBL/GenBank/DDBJ databases">
        <title>Complete sequence of chromosome of Desulfomonile tiedjei DSM 6799.</title>
        <authorList>
            <person name="Lucas S."/>
            <person name="Copeland A."/>
            <person name="Lapidus A."/>
            <person name="Glavina del Rio T."/>
            <person name="Dalin E."/>
            <person name="Tice H."/>
            <person name="Bruce D."/>
            <person name="Goodwin L."/>
            <person name="Pitluck S."/>
            <person name="Peters L."/>
            <person name="Ovchinnikova G."/>
            <person name="Zeytun A."/>
            <person name="Lu M."/>
            <person name="Kyrpides N."/>
            <person name="Mavromatis K."/>
            <person name="Ivanova N."/>
            <person name="Brettin T."/>
            <person name="Detter J.C."/>
            <person name="Han C."/>
            <person name="Larimer F."/>
            <person name="Land M."/>
            <person name="Hauser L."/>
            <person name="Markowitz V."/>
            <person name="Cheng J.-F."/>
            <person name="Hugenholtz P."/>
            <person name="Woyke T."/>
            <person name="Wu D."/>
            <person name="Spring S."/>
            <person name="Schroeder M."/>
            <person name="Brambilla E."/>
            <person name="Klenk H.-P."/>
            <person name="Eisen J.A."/>
        </authorList>
    </citation>
    <scope>NUCLEOTIDE SEQUENCE [LARGE SCALE GENOMIC DNA]</scope>
    <source>
        <strain evidence="5">ATCC 49306 / DSM 6799 / DCB-1</strain>
    </source>
</reference>
<sequence>MFRAKDVMKQHFRALTPHMTIAEAIRQFQRASSEEQRRVFGMIVKDDEGRLVGMLSMYDILLLIRPKHTQVWGIMTDIEVSGVFEVIADRAKSVRVEDLMTPDVITIAPDTHVMHILDIMIKKHIRRLPVVNDGVIEGMVYLSDLFYFLVEKVSR</sequence>
<dbReference type="InterPro" id="IPR000644">
    <property type="entry name" value="CBS_dom"/>
</dbReference>
<dbReference type="PANTHER" id="PTHR43080">
    <property type="entry name" value="CBS DOMAIN-CONTAINING PROTEIN CBSX3, MITOCHONDRIAL"/>
    <property type="match status" value="1"/>
</dbReference>
<gene>
    <name evidence="4" type="ordered locus">Desti_5483</name>
</gene>
<dbReference type="KEGG" id="dti:Desti_5483"/>
<dbReference type="SUPFAM" id="SSF54631">
    <property type="entry name" value="CBS-domain pair"/>
    <property type="match status" value="1"/>
</dbReference>
<dbReference type="Pfam" id="PF00571">
    <property type="entry name" value="CBS"/>
    <property type="match status" value="2"/>
</dbReference>
<evidence type="ECO:0000256" key="2">
    <source>
        <dbReference type="PROSITE-ProRule" id="PRU00703"/>
    </source>
</evidence>
<evidence type="ECO:0000259" key="3">
    <source>
        <dbReference type="PROSITE" id="PS51371"/>
    </source>
</evidence>
<dbReference type="InterPro" id="IPR046342">
    <property type="entry name" value="CBS_dom_sf"/>
</dbReference>
<evidence type="ECO:0000256" key="1">
    <source>
        <dbReference type="ARBA" id="ARBA00023122"/>
    </source>
</evidence>
<proteinExistence type="predicted"/>
<evidence type="ECO:0000313" key="5">
    <source>
        <dbReference type="Proteomes" id="UP000006055"/>
    </source>
</evidence>
<dbReference type="Proteomes" id="UP000006055">
    <property type="component" value="Chromosome"/>
</dbReference>
<feature type="domain" description="CBS" evidence="3">
    <location>
        <begin position="8"/>
        <end position="71"/>
    </location>
</feature>
<dbReference type="Gene3D" id="3.10.580.10">
    <property type="entry name" value="CBS-domain"/>
    <property type="match status" value="1"/>
</dbReference>
<dbReference type="HOGENOM" id="CLU_040681_9_0_7"/>
<dbReference type="eggNOG" id="COG0517">
    <property type="taxonomic scope" value="Bacteria"/>
</dbReference>
<feature type="domain" description="CBS" evidence="3">
    <location>
        <begin position="100"/>
        <end position="155"/>
    </location>
</feature>
<dbReference type="EMBL" id="CP003360">
    <property type="protein sequence ID" value="AFM28065.1"/>
    <property type="molecule type" value="Genomic_DNA"/>
</dbReference>
<accession>I4CES4</accession>
<dbReference type="PANTHER" id="PTHR43080:SF2">
    <property type="entry name" value="CBS DOMAIN-CONTAINING PROTEIN"/>
    <property type="match status" value="1"/>
</dbReference>
<organism evidence="4 5">
    <name type="scientific">Desulfomonile tiedjei (strain ATCC 49306 / DSM 6799 / DCB-1)</name>
    <dbReference type="NCBI Taxonomy" id="706587"/>
    <lineage>
        <taxon>Bacteria</taxon>
        <taxon>Pseudomonadati</taxon>
        <taxon>Thermodesulfobacteriota</taxon>
        <taxon>Desulfomonilia</taxon>
        <taxon>Desulfomonilales</taxon>
        <taxon>Desulfomonilaceae</taxon>
        <taxon>Desulfomonile</taxon>
    </lineage>
</organism>
<dbReference type="AlphaFoldDB" id="I4CES4"/>
<dbReference type="SMART" id="SM00116">
    <property type="entry name" value="CBS"/>
    <property type="match status" value="2"/>
</dbReference>
<keyword evidence="5" id="KW-1185">Reference proteome</keyword>
<dbReference type="OrthoDB" id="5419202at2"/>
<evidence type="ECO:0000313" key="4">
    <source>
        <dbReference type="EMBL" id="AFM28065.1"/>
    </source>
</evidence>
<dbReference type="PROSITE" id="PS51371">
    <property type="entry name" value="CBS"/>
    <property type="match status" value="2"/>
</dbReference>
<protein>
    <submittedName>
        <fullName evidence="4">CBS-domain-containing membrane protein</fullName>
    </submittedName>
</protein>
<dbReference type="InterPro" id="IPR051257">
    <property type="entry name" value="Diverse_CBS-Domain"/>
</dbReference>
<name>I4CES4_DESTA</name>
<keyword evidence="1 2" id="KW-0129">CBS domain</keyword>
<dbReference type="STRING" id="706587.Desti_5483"/>
<dbReference type="RefSeq" id="WP_014813164.1">
    <property type="nucleotide sequence ID" value="NC_018025.1"/>
</dbReference>